<evidence type="ECO:0000313" key="1">
    <source>
        <dbReference type="EMBL" id="MFC7182421.1"/>
    </source>
</evidence>
<keyword evidence="2" id="KW-1185">Reference proteome</keyword>
<dbReference type="Proteomes" id="UP001596435">
    <property type="component" value="Unassembled WGS sequence"/>
</dbReference>
<protein>
    <recommendedName>
        <fullName evidence="3">Peptidase MA-like domain-containing protein</fullName>
    </recommendedName>
</protein>
<reference evidence="2" key="1">
    <citation type="journal article" date="2019" name="Int. J. Syst. Evol. Microbiol.">
        <title>The Global Catalogue of Microorganisms (GCM) 10K type strain sequencing project: providing services to taxonomists for standard genome sequencing and annotation.</title>
        <authorList>
            <consortium name="The Broad Institute Genomics Platform"/>
            <consortium name="The Broad Institute Genome Sequencing Center for Infectious Disease"/>
            <person name="Wu L."/>
            <person name="Ma J."/>
        </authorList>
    </citation>
    <scope>NUCLEOTIDE SEQUENCE [LARGE SCALE GENOMIC DNA]</scope>
    <source>
        <strain evidence="2">CGMCC 1.12859</strain>
    </source>
</reference>
<evidence type="ECO:0000313" key="2">
    <source>
        <dbReference type="Proteomes" id="UP001596435"/>
    </source>
</evidence>
<evidence type="ECO:0008006" key="3">
    <source>
        <dbReference type="Google" id="ProtNLM"/>
    </source>
</evidence>
<dbReference type="EMBL" id="JBHTAJ010000046">
    <property type="protein sequence ID" value="MFC7182421.1"/>
    <property type="molecule type" value="Genomic_DNA"/>
</dbReference>
<accession>A0ABW2FYU4</accession>
<sequence>MLPAGRLSRRGALLLAAGGLVQLSVPRATGAPRTGPAAVPPQAVPANGVRSRIEGLLADRARAVLRRDGAALLAGVADSARPAQQQTAAWTARVPFAAVEYRISAVTGPGPDGLLTVTAGFAHRLRGIDEHPAVLPRRLTFTSTPGGWLLASDEPDGSAALWDLGDVRVAQGRSSLVLGLGEQAELDGLAAVADRAAPAVSALWGDGWPGRLLLQTPATEPQFARMLDVAAGSYQGIAAVTVAAGGAPAVTPADRVLVNPEAFRGLSDLGRQVVVTHEATHVATRAATHAWTPLWLSEGVADYTGYRTAGRTARQIAPELGRDVAAGRVPTALPADADFAAGSPGIAQAYEQAWLACDLVAREFGPTRLVSLYRAVGASGATGRLDAVLRAELGMDLAAFTKHWIADTVRQLRR</sequence>
<gene>
    <name evidence="1" type="ORF">ACFQMG_23000</name>
</gene>
<organism evidence="1 2">
    <name type="scientific">Kitasatospora paranensis</name>
    <dbReference type="NCBI Taxonomy" id="258053"/>
    <lineage>
        <taxon>Bacteria</taxon>
        <taxon>Bacillati</taxon>
        <taxon>Actinomycetota</taxon>
        <taxon>Actinomycetes</taxon>
        <taxon>Kitasatosporales</taxon>
        <taxon>Streptomycetaceae</taxon>
        <taxon>Kitasatospora</taxon>
    </lineage>
</organism>
<comment type="caution">
    <text evidence="1">The sequence shown here is derived from an EMBL/GenBank/DDBJ whole genome shotgun (WGS) entry which is preliminary data.</text>
</comment>
<proteinExistence type="predicted"/>
<name>A0ABW2FYU4_9ACTN</name>
<dbReference type="RefSeq" id="WP_380231860.1">
    <property type="nucleotide sequence ID" value="NZ_JBHSVH010000002.1"/>
</dbReference>